<feature type="region of interest" description="Disordered" evidence="1">
    <location>
        <begin position="51"/>
        <end position="70"/>
    </location>
</feature>
<evidence type="ECO:0000313" key="2">
    <source>
        <dbReference type="EMBL" id="CAH1253115.1"/>
    </source>
</evidence>
<evidence type="ECO:0000313" key="3">
    <source>
        <dbReference type="Proteomes" id="UP000838412"/>
    </source>
</evidence>
<dbReference type="EMBL" id="OV696687">
    <property type="protein sequence ID" value="CAH1253115.1"/>
    <property type="molecule type" value="Genomic_DNA"/>
</dbReference>
<keyword evidence="3" id="KW-1185">Reference proteome</keyword>
<accession>A0A8K0EIY9</accession>
<dbReference type="AlphaFoldDB" id="A0A8K0EIY9"/>
<feature type="compositionally biased region" description="Polar residues" evidence="1">
    <location>
        <begin position="57"/>
        <end position="70"/>
    </location>
</feature>
<evidence type="ECO:0000256" key="1">
    <source>
        <dbReference type="SAM" id="MobiDB-lite"/>
    </source>
</evidence>
<protein>
    <submittedName>
        <fullName evidence="2">Hypp1090 protein</fullName>
    </submittedName>
</protein>
<gene>
    <name evidence="2" type="primary">Hypp1090</name>
    <name evidence="2" type="ORF">BLAG_LOCUS13006</name>
</gene>
<sequence>MPPFSRRLCNVSTEHLFMWHTAVGTLAPEEARLVRAEPNVPASCARGRLRLTPGLESGSTPSVLQGGLSNFTSTKAPFPRRVRDWRDTPHPNLPCSVVSAPPASADCEQAAKDQLSVSLLPQL</sequence>
<dbReference type="Proteomes" id="UP000838412">
    <property type="component" value="Chromosome 2"/>
</dbReference>
<reference evidence="2" key="1">
    <citation type="submission" date="2022-01" db="EMBL/GenBank/DDBJ databases">
        <authorList>
            <person name="Braso-Vives M."/>
        </authorList>
    </citation>
    <scope>NUCLEOTIDE SEQUENCE</scope>
</reference>
<dbReference type="OrthoDB" id="4062651at2759"/>
<organism evidence="2 3">
    <name type="scientific">Branchiostoma lanceolatum</name>
    <name type="common">Common lancelet</name>
    <name type="synonym">Amphioxus lanceolatum</name>
    <dbReference type="NCBI Taxonomy" id="7740"/>
    <lineage>
        <taxon>Eukaryota</taxon>
        <taxon>Metazoa</taxon>
        <taxon>Chordata</taxon>
        <taxon>Cephalochordata</taxon>
        <taxon>Leptocardii</taxon>
        <taxon>Amphioxiformes</taxon>
        <taxon>Branchiostomatidae</taxon>
        <taxon>Branchiostoma</taxon>
    </lineage>
</organism>
<proteinExistence type="predicted"/>
<name>A0A8K0EIY9_BRALA</name>